<dbReference type="PIRSF" id="PIRSF019239">
    <property type="entry name" value="MrpE"/>
    <property type="match status" value="1"/>
</dbReference>
<dbReference type="PANTHER" id="PTHR34584">
    <property type="entry name" value="NA(+)/H(+) ANTIPORTER SUBUNIT E1"/>
    <property type="match status" value="1"/>
</dbReference>
<keyword evidence="4 7" id="KW-0812">Transmembrane</keyword>
<gene>
    <name evidence="8" type="ORF">DC28_10470</name>
</gene>
<feature type="transmembrane region" description="Helical" evidence="7">
    <location>
        <begin position="32"/>
        <end position="50"/>
    </location>
</feature>
<evidence type="ECO:0000256" key="2">
    <source>
        <dbReference type="ARBA" id="ARBA00006228"/>
    </source>
</evidence>
<accession>A0A098QW92</accession>
<comment type="caution">
    <text evidence="8">The sequence shown here is derived from an EMBL/GenBank/DDBJ whole genome shotgun (WGS) entry which is preliminary data.</text>
</comment>
<dbReference type="Pfam" id="PF01899">
    <property type="entry name" value="MNHE"/>
    <property type="match status" value="1"/>
</dbReference>
<dbReference type="eggNOG" id="COG1863">
    <property type="taxonomic scope" value="Bacteria"/>
</dbReference>
<protein>
    <submittedName>
        <fullName evidence="8">Cation antiporter</fullName>
    </submittedName>
</protein>
<keyword evidence="3" id="KW-1003">Cell membrane</keyword>
<dbReference type="AlphaFoldDB" id="A0A098QW92"/>
<proteinExistence type="inferred from homology"/>
<keyword evidence="5 7" id="KW-1133">Transmembrane helix</keyword>
<evidence type="ECO:0000256" key="3">
    <source>
        <dbReference type="ARBA" id="ARBA00022475"/>
    </source>
</evidence>
<evidence type="ECO:0000256" key="6">
    <source>
        <dbReference type="ARBA" id="ARBA00023136"/>
    </source>
</evidence>
<dbReference type="GO" id="GO:0008324">
    <property type="term" value="F:monoatomic cation transmembrane transporter activity"/>
    <property type="evidence" value="ECO:0007669"/>
    <property type="project" value="InterPro"/>
</dbReference>
<evidence type="ECO:0000256" key="4">
    <source>
        <dbReference type="ARBA" id="ARBA00022692"/>
    </source>
</evidence>
<name>A0A098QW92_9SPIO</name>
<evidence type="ECO:0000256" key="7">
    <source>
        <dbReference type="SAM" id="Phobius"/>
    </source>
</evidence>
<dbReference type="Proteomes" id="UP000029692">
    <property type="component" value="Unassembled WGS sequence"/>
</dbReference>
<dbReference type="InterPro" id="IPR002758">
    <property type="entry name" value="Cation_antiport_E"/>
</dbReference>
<evidence type="ECO:0000313" key="9">
    <source>
        <dbReference type="Proteomes" id="UP000029692"/>
    </source>
</evidence>
<comment type="subcellular location">
    <subcellularLocation>
        <location evidence="1">Cell membrane</location>
        <topology evidence="1">Multi-pass membrane protein</topology>
    </subcellularLocation>
</comment>
<dbReference type="PANTHER" id="PTHR34584:SF1">
    <property type="entry name" value="NA(+)_H(+) ANTIPORTER SUBUNIT E1"/>
    <property type="match status" value="1"/>
</dbReference>
<comment type="similarity">
    <text evidence="2">Belongs to the CPA3 antiporters (TC 2.A.63) subunit E family.</text>
</comment>
<evidence type="ECO:0000256" key="1">
    <source>
        <dbReference type="ARBA" id="ARBA00004651"/>
    </source>
</evidence>
<feature type="transmembrane region" description="Helical" evidence="7">
    <location>
        <begin position="71"/>
        <end position="94"/>
    </location>
</feature>
<keyword evidence="6 7" id="KW-0472">Membrane</keyword>
<sequence>MRTEQRWRVTRFFITSAVLYLTWLIFTASVEPFSLIAGAVGSIFVGSLTYDEFIASHEASLNSFMPKPLMLILYLFLLLYSLYASSFTLLGAVFHKRINPRIIHFRTRIKSDLGRMVLSNSITFTPGTITIDLNDDHLIVHWLFCNTSNSRAAGEQVKGRLEGLLRRVWQ</sequence>
<dbReference type="OrthoDB" id="9800498at2"/>
<dbReference type="RefSeq" id="WP_037548111.1">
    <property type="nucleotide sequence ID" value="NZ_JNUP01000065.1"/>
</dbReference>
<reference evidence="8 9" key="1">
    <citation type="submission" date="2014-05" db="EMBL/GenBank/DDBJ databases">
        <title>De novo Genome Sequence of Spirocheata sp.</title>
        <authorList>
            <person name="Shivani Y."/>
            <person name="Subhash Y."/>
            <person name="Tushar L."/>
            <person name="Sasikala C."/>
            <person name="Ramana C.V."/>
        </authorList>
    </citation>
    <scope>NUCLEOTIDE SEQUENCE [LARGE SCALE GENOMIC DNA]</scope>
    <source>
        <strain evidence="8 9">JC230</strain>
    </source>
</reference>
<evidence type="ECO:0000256" key="5">
    <source>
        <dbReference type="ARBA" id="ARBA00022989"/>
    </source>
</evidence>
<keyword evidence="9" id="KW-1185">Reference proteome</keyword>
<evidence type="ECO:0000313" key="8">
    <source>
        <dbReference type="EMBL" id="KGE71678.1"/>
    </source>
</evidence>
<dbReference type="STRING" id="1480694.DC28_10470"/>
<dbReference type="EMBL" id="JNUP01000065">
    <property type="protein sequence ID" value="KGE71678.1"/>
    <property type="molecule type" value="Genomic_DNA"/>
</dbReference>
<organism evidence="8 9">
    <name type="scientific">Spirochaeta lutea</name>
    <dbReference type="NCBI Taxonomy" id="1480694"/>
    <lineage>
        <taxon>Bacteria</taxon>
        <taxon>Pseudomonadati</taxon>
        <taxon>Spirochaetota</taxon>
        <taxon>Spirochaetia</taxon>
        <taxon>Spirochaetales</taxon>
        <taxon>Spirochaetaceae</taxon>
        <taxon>Spirochaeta</taxon>
    </lineage>
</organism>
<dbReference type="GO" id="GO:0005886">
    <property type="term" value="C:plasma membrane"/>
    <property type="evidence" value="ECO:0007669"/>
    <property type="project" value="UniProtKB-SubCell"/>
</dbReference>